<dbReference type="InterPro" id="IPR013680">
    <property type="entry name" value="VDCC_a2/dsu"/>
</dbReference>
<dbReference type="Pfam" id="PF00092">
    <property type="entry name" value="VWA"/>
    <property type="match status" value="1"/>
</dbReference>
<keyword evidence="19" id="KW-1185">Reference proteome</keyword>
<keyword evidence="3" id="KW-0109">Calcium transport</keyword>
<keyword evidence="13" id="KW-1015">Disulfide bond</keyword>
<keyword evidence="10 16" id="KW-1133">Transmembrane helix</keyword>
<dbReference type="InterPro" id="IPR013608">
    <property type="entry name" value="VWA_N"/>
</dbReference>
<keyword evidence="2" id="KW-0813">Transport</keyword>
<dbReference type="InterPro" id="IPR036465">
    <property type="entry name" value="vWFA_dom_sf"/>
</dbReference>
<gene>
    <name evidence="18" type="ORF">QE152_g37838</name>
</gene>
<evidence type="ECO:0000256" key="7">
    <source>
        <dbReference type="ARBA" id="ARBA00022729"/>
    </source>
</evidence>
<dbReference type="SUPFAM" id="SSF53300">
    <property type="entry name" value="vWA-like"/>
    <property type="match status" value="1"/>
</dbReference>
<sequence length="1249" mass="144654">MYFISKLVICFYIILIAFPIIINSISQGQLVDKWAKRLGKELNSLGLFITKAQEIEDRYRFNNAQVQKKDPKKILNEILGNVTKMLSKKMDAIKCIARAAEDEADSFKYNSSTNFTYHSSKYSSANGIEVELPESIIENKNMYEPMEFNVDSHFYNLSVNTSYSSVHVPTNIYDGFKEPATAIQWSESLDEVFRKNYESDPALSWQYFGSSTGIMRNYPAMRWAAGDEKDDFDCRVRTWYIEAATCTKDIVILLDSSGSMLGMNKHIASMTIYTILQTLSNNDYVNILNYSVSVNYTVPCFEKKLVQATPENIEIFKQSVNNIIPQGKSFAEKGLIESFHLLASYREIRNCTDECSQAIMLITDGVAQNYSELIKKYNCFDNDTIQPVRIFTYLIGKEINKIDEIASIACKNRGYFTIVTNLETVTEAVFKYVNVIARPLILHKKYPISWTHTSLDTHTRTNPNETYRLLTSAAIPVYNKSEDLEDDIHLLGVAGTDVTISSIRQLTFPYKLGVNAHGFIVTNNGYVLMHPGLRPMFKKKPTPNYNSIDFTEVQQLDDGSEPRELAQILLDLRADLIHGNKSVTKDIPLKYHYNNMQRVSREKFDFYYQSIKRTPFTMALALPNRFGYYAVQVPDEIHKNKHARVPIQSFFDGDNWKIHPEWIYCKYHYLEGHEFTNPEEELRHFLGRMYNKNFTWTMQYSTDNNDEEDKNIDEDDPETVECDMDKKRLQEDDYYCDKELINMLVFDAKECDMDKKRLQEDDYYCDKELINMLVFDAKSTLQAFKEPWTFKNDREELLFRRYNATLRFVATMSGLTRWEYIFGEANGTSTKQAFKEPWTFKNDREELLFRRYNATLRFVATMSGLTRWEYIFGEANGTSTKEFGDDHPRAIDETWYKSAVLQHQYDIDSFVYSVPLQPSSTEDLLITGSYAIFPKDAGIEAPASVVGFQFSHSHLAKSFFDIAVTQMECPGCQGCGNNLDCYIIDSSGYILVSHDDIDTGTFFGKMEGCVFESMLELNIFDRVPVYDYQSLCYRMVLRVTKADKCNFSWNGMSCIFNWILENIFWVILNINLYQTWHPIQYTVRSETDNLEEEDVMLLPTIETDDLEQNKTNPFVPCDHKRNLYVLNQNLFINGVGFPGEIKTQCSTKRYFIKLIPRSNLILVAIIFNYTGSEKQFSTEPEMVVYNEPYPCQKLQLNELTRRRLSGCFNTHEDEEVITACGYVSATLRCQISFPTILMSILFSVKLLLY</sequence>
<dbReference type="InterPro" id="IPR002035">
    <property type="entry name" value="VWF_A"/>
</dbReference>
<feature type="transmembrane region" description="Helical" evidence="16">
    <location>
        <begin position="7"/>
        <end position="26"/>
    </location>
</feature>
<dbReference type="Pfam" id="PF08473">
    <property type="entry name" value="VGCC_alpha2"/>
    <property type="match status" value="1"/>
</dbReference>
<comment type="caution">
    <text evidence="18">The sequence shown here is derived from an EMBL/GenBank/DDBJ whole genome shotgun (WGS) entry which is preliminary data.</text>
</comment>
<dbReference type="EMBL" id="JASPKY010000757">
    <property type="protein sequence ID" value="KAK9685705.1"/>
    <property type="molecule type" value="Genomic_DNA"/>
</dbReference>
<evidence type="ECO:0000259" key="17">
    <source>
        <dbReference type="PROSITE" id="PS50234"/>
    </source>
</evidence>
<keyword evidence="15" id="KW-0407">Ion channel</keyword>
<evidence type="ECO:0000256" key="4">
    <source>
        <dbReference type="ARBA" id="ARBA00022673"/>
    </source>
</evidence>
<accession>A0AAW1I8U3</accession>
<dbReference type="PANTHER" id="PTHR10166">
    <property type="entry name" value="VOLTAGE-DEPENDENT CALCIUM CHANNEL SUBUNIT ALPHA-2/DELTA-RELATED"/>
    <property type="match status" value="1"/>
</dbReference>
<evidence type="ECO:0000256" key="11">
    <source>
        <dbReference type="ARBA" id="ARBA00023065"/>
    </source>
</evidence>
<dbReference type="FunFam" id="3.40.50.410:FF:000007">
    <property type="entry name" value="Calcium voltage-gated channel auxiliary subunit alpha2delta 3"/>
    <property type="match status" value="1"/>
</dbReference>
<keyword evidence="9" id="KW-0851">Voltage-gated channel</keyword>
<dbReference type="PROSITE" id="PS50234">
    <property type="entry name" value="VWFA"/>
    <property type="match status" value="1"/>
</dbReference>
<dbReference type="Gene3D" id="3.40.50.410">
    <property type="entry name" value="von Willebrand factor, type A domain"/>
    <property type="match status" value="1"/>
</dbReference>
<dbReference type="InterPro" id="IPR051173">
    <property type="entry name" value="Ca_channel_alpha-2/delta"/>
</dbReference>
<evidence type="ECO:0000256" key="1">
    <source>
        <dbReference type="ARBA" id="ARBA00004479"/>
    </source>
</evidence>
<dbReference type="AlphaFoldDB" id="A0AAW1I8U3"/>
<dbReference type="GO" id="GO:0005891">
    <property type="term" value="C:voltage-gated calcium channel complex"/>
    <property type="evidence" value="ECO:0007669"/>
    <property type="project" value="TreeGrafter"/>
</dbReference>
<evidence type="ECO:0000256" key="15">
    <source>
        <dbReference type="ARBA" id="ARBA00023303"/>
    </source>
</evidence>
<evidence type="ECO:0000256" key="6">
    <source>
        <dbReference type="ARBA" id="ARBA00022723"/>
    </source>
</evidence>
<evidence type="ECO:0000256" key="8">
    <source>
        <dbReference type="ARBA" id="ARBA00022837"/>
    </source>
</evidence>
<evidence type="ECO:0000256" key="9">
    <source>
        <dbReference type="ARBA" id="ARBA00022882"/>
    </source>
</evidence>
<evidence type="ECO:0000256" key="13">
    <source>
        <dbReference type="ARBA" id="ARBA00023157"/>
    </source>
</evidence>
<reference evidence="18 19" key="1">
    <citation type="journal article" date="2024" name="BMC Genomics">
        <title>De novo assembly and annotation of Popillia japonica's genome with initial clues to its potential as an invasive pest.</title>
        <authorList>
            <person name="Cucini C."/>
            <person name="Boschi S."/>
            <person name="Funari R."/>
            <person name="Cardaioli E."/>
            <person name="Iannotti N."/>
            <person name="Marturano G."/>
            <person name="Paoli F."/>
            <person name="Bruttini M."/>
            <person name="Carapelli A."/>
            <person name="Frati F."/>
            <person name="Nardi F."/>
        </authorList>
    </citation>
    <scope>NUCLEOTIDE SEQUENCE [LARGE SCALE GENOMIC DNA]</scope>
    <source>
        <strain evidence="18">DMR45628</strain>
    </source>
</reference>
<keyword evidence="11" id="KW-0406">Ion transport</keyword>
<evidence type="ECO:0000256" key="2">
    <source>
        <dbReference type="ARBA" id="ARBA00022448"/>
    </source>
</evidence>
<feature type="domain" description="VWFA" evidence="17">
    <location>
        <begin position="249"/>
        <end position="433"/>
    </location>
</feature>
<dbReference type="PANTHER" id="PTHR10166:SF31">
    <property type="entry name" value="CA[2+] CHANNEL MUSCLE-SPECIFIC ALPHA2_DELTA SUBUNIT, ISOFORM A"/>
    <property type="match status" value="1"/>
</dbReference>
<name>A0AAW1I8U3_POPJA</name>
<keyword evidence="14" id="KW-0325">Glycoprotein</keyword>
<dbReference type="GO" id="GO:0005245">
    <property type="term" value="F:voltage-gated calcium channel activity"/>
    <property type="evidence" value="ECO:0007669"/>
    <property type="project" value="TreeGrafter"/>
</dbReference>
<evidence type="ECO:0000256" key="14">
    <source>
        <dbReference type="ARBA" id="ARBA00023180"/>
    </source>
</evidence>
<keyword evidence="7" id="KW-0732">Signal</keyword>
<evidence type="ECO:0000256" key="12">
    <source>
        <dbReference type="ARBA" id="ARBA00023136"/>
    </source>
</evidence>
<dbReference type="Pfam" id="PF08399">
    <property type="entry name" value="VWA_N"/>
    <property type="match status" value="1"/>
</dbReference>
<protein>
    <submittedName>
        <fullName evidence="18">Neuronal voltage-dependent calcium channel alpha 2acd</fullName>
    </submittedName>
</protein>
<dbReference type="SMART" id="SM00327">
    <property type="entry name" value="VWA"/>
    <property type="match status" value="1"/>
</dbReference>
<comment type="subcellular location">
    <subcellularLocation>
        <location evidence="1">Membrane</location>
        <topology evidence="1">Single-pass type I membrane protein</topology>
    </subcellularLocation>
</comment>
<keyword evidence="8" id="KW-0106">Calcium</keyword>
<dbReference type="Gene3D" id="3.30.450.20">
    <property type="entry name" value="PAS domain"/>
    <property type="match status" value="1"/>
</dbReference>
<dbReference type="Proteomes" id="UP001458880">
    <property type="component" value="Unassembled WGS sequence"/>
</dbReference>
<keyword evidence="4" id="KW-0107">Calcium channel</keyword>
<evidence type="ECO:0000256" key="16">
    <source>
        <dbReference type="SAM" id="Phobius"/>
    </source>
</evidence>
<proteinExistence type="predicted"/>
<evidence type="ECO:0000313" key="19">
    <source>
        <dbReference type="Proteomes" id="UP001458880"/>
    </source>
</evidence>
<dbReference type="GO" id="GO:0046872">
    <property type="term" value="F:metal ion binding"/>
    <property type="evidence" value="ECO:0007669"/>
    <property type="project" value="UniProtKB-KW"/>
</dbReference>
<keyword evidence="5 16" id="KW-0812">Transmembrane</keyword>
<keyword evidence="12 16" id="KW-0472">Membrane</keyword>
<keyword evidence="6" id="KW-0479">Metal-binding</keyword>
<organism evidence="18 19">
    <name type="scientific">Popillia japonica</name>
    <name type="common">Japanese beetle</name>
    <dbReference type="NCBI Taxonomy" id="7064"/>
    <lineage>
        <taxon>Eukaryota</taxon>
        <taxon>Metazoa</taxon>
        <taxon>Ecdysozoa</taxon>
        <taxon>Arthropoda</taxon>
        <taxon>Hexapoda</taxon>
        <taxon>Insecta</taxon>
        <taxon>Pterygota</taxon>
        <taxon>Neoptera</taxon>
        <taxon>Endopterygota</taxon>
        <taxon>Coleoptera</taxon>
        <taxon>Polyphaga</taxon>
        <taxon>Scarabaeiformia</taxon>
        <taxon>Scarabaeidae</taxon>
        <taxon>Rutelinae</taxon>
        <taxon>Popillia</taxon>
    </lineage>
</organism>
<evidence type="ECO:0000256" key="10">
    <source>
        <dbReference type="ARBA" id="ARBA00022989"/>
    </source>
</evidence>
<evidence type="ECO:0000256" key="3">
    <source>
        <dbReference type="ARBA" id="ARBA00022568"/>
    </source>
</evidence>
<evidence type="ECO:0000313" key="18">
    <source>
        <dbReference type="EMBL" id="KAK9685705.1"/>
    </source>
</evidence>
<evidence type="ECO:0000256" key="5">
    <source>
        <dbReference type="ARBA" id="ARBA00022692"/>
    </source>
</evidence>